<dbReference type="RefSeq" id="WP_084439650.1">
    <property type="nucleotide sequence ID" value="NZ_JAKFFV010000005.1"/>
</dbReference>
<accession>A0A9X1QCB0</accession>
<evidence type="ECO:0000313" key="3">
    <source>
        <dbReference type="Proteomes" id="UP001139411"/>
    </source>
</evidence>
<keyword evidence="1" id="KW-0812">Transmembrane</keyword>
<gene>
    <name evidence="2" type="ORF">L0661_09045</name>
</gene>
<name>A0A9X1QCB0_9BACT</name>
<dbReference type="AlphaFoldDB" id="A0A9X1QCB0"/>
<dbReference type="Proteomes" id="UP001139411">
    <property type="component" value="Unassembled WGS sequence"/>
</dbReference>
<comment type="caution">
    <text evidence="2">The sequence shown here is derived from an EMBL/GenBank/DDBJ whole genome shotgun (WGS) entry which is preliminary data.</text>
</comment>
<proteinExistence type="predicted"/>
<reference evidence="2" key="1">
    <citation type="submission" date="2022-01" db="EMBL/GenBank/DDBJ databases">
        <title>Novel species in genus Dyadobacter.</title>
        <authorList>
            <person name="Ma C."/>
        </authorList>
    </citation>
    <scope>NUCLEOTIDE SEQUENCE</scope>
    <source>
        <strain evidence="2">CY357</strain>
    </source>
</reference>
<sequence>MGQQIIILILFLAAVGFMGWRVWKAFDKRNAGGCAKGCGCATDKAMTAKNH</sequence>
<keyword evidence="1" id="KW-1133">Transmembrane helix</keyword>
<evidence type="ECO:0000256" key="1">
    <source>
        <dbReference type="SAM" id="Phobius"/>
    </source>
</evidence>
<feature type="transmembrane region" description="Helical" evidence="1">
    <location>
        <begin position="6"/>
        <end position="23"/>
    </location>
</feature>
<keyword evidence="1" id="KW-0472">Membrane</keyword>
<evidence type="ECO:0000313" key="2">
    <source>
        <dbReference type="EMBL" id="MCF2498451.1"/>
    </source>
</evidence>
<dbReference type="EMBL" id="JAKFFV010000005">
    <property type="protein sequence ID" value="MCF2498451.1"/>
    <property type="molecule type" value="Genomic_DNA"/>
</dbReference>
<protein>
    <submittedName>
        <fullName evidence="2">FeoB-associated Cys-rich membrane protein</fullName>
    </submittedName>
</protein>
<dbReference type="Pfam" id="PF12669">
    <property type="entry name" value="FeoB_associated"/>
    <property type="match status" value="1"/>
</dbReference>
<organism evidence="2 3">
    <name type="scientific">Dyadobacter chenhuakuii</name>
    <dbReference type="NCBI Taxonomy" id="2909339"/>
    <lineage>
        <taxon>Bacteria</taxon>
        <taxon>Pseudomonadati</taxon>
        <taxon>Bacteroidota</taxon>
        <taxon>Cytophagia</taxon>
        <taxon>Cytophagales</taxon>
        <taxon>Spirosomataceae</taxon>
        <taxon>Dyadobacter</taxon>
    </lineage>
</organism>